<dbReference type="InterPro" id="IPR046947">
    <property type="entry name" value="LytR-like"/>
</dbReference>
<sequence length="304" mass="34989">MSHSTSVIHSITRRIDRHPQRYALLAIAFYLFLNNTVNATSTWMESTRHGETSLSMWEPFVWEYSSALSTLLCLLPLFWFWRRYPLRFARPGKQLAMHLLASLVFSVCHVVLMVGMRELVYSGVGGDYNFGPWLREFVYEYRKDLLGYVNFLVLFQLCRFAYSRIKGEANFIGENAPNRDAAGLNDVSHNHSSAPPEHLLVKKLDKEFLVNVADIEWMESSGNYVNLHAAGSVYPLRSTLSKLTDTLAERGFIRVHRSYAVNRHKITSVSYNNSGDGDVMLSNGRQVNLSRRYKDKLKQYWSEG</sequence>
<organism evidence="4 5">
    <name type="scientific">Alteromonas gilva</name>
    <dbReference type="NCBI Taxonomy" id="2987522"/>
    <lineage>
        <taxon>Bacteria</taxon>
        <taxon>Pseudomonadati</taxon>
        <taxon>Pseudomonadota</taxon>
        <taxon>Gammaproteobacteria</taxon>
        <taxon>Alteromonadales</taxon>
        <taxon>Alteromonadaceae</taxon>
        <taxon>Alteromonas/Salinimonas group</taxon>
        <taxon>Alteromonas</taxon>
    </lineage>
</organism>
<dbReference type="InterPro" id="IPR007492">
    <property type="entry name" value="LytTR_DNA-bd_dom"/>
</dbReference>
<dbReference type="PANTHER" id="PTHR37299">
    <property type="entry name" value="TRANSCRIPTIONAL REGULATOR-RELATED"/>
    <property type="match status" value="1"/>
</dbReference>
<evidence type="ECO:0000256" key="2">
    <source>
        <dbReference type="SAM" id="Phobius"/>
    </source>
</evidence>
<dbReference type="Gene3D" id="2.40.50.1020">
    <property type="entry name" value="LytTr DNA-binding domain"/>
    <property type="match status" value="1"/>
</dbReference>
<evidence type="ECO:0000256" key="1">
    <source>
        <dbReference type="ARBA" id="ARBA00023012"/>
    </source>
</evidence>
<dbReference type="InterPro" id="IPR012379">
    <property type="entry name" value="LytTR_MHYE"/>
</dbReference>
<dbReference type="PROSITE" id="PS50930">
    <property type="entry name" value="HTH_LYTTR"/>
    <property type="match status" value="1"/>
</dbReference>
<keyword evidence="4" id="KW-0238">DNA-binding</keyword>
<dbReference type="PANTHER" id="PTHR37299:SF1">
    <property type="entry name" value="STAGE 0 SPORULATION PROTEIN A HOMOLOG"/>
    <property type="match status" value="1"/>
</dbReference>
<reference evidence="4 5" key="1">
    <citation type="submission" date="2022-10" db="EMBL/GenBank/DDBJ databases">
        <title>Alteromonas sp. chi3 Genome sequencing.</title>
        <authorList>
            <person name="Park S."/>
        </authorList>
    </citation>
    <scope>NUCLEOTIDE SEQUENCE [LARGE SCALE GENOMIC DNA]</scope>
    <source>
        <strain evidence="5">chi3</strain>
    </source>
</reference>
<gene>
    <name evidence="4" type="ORF">OIK42_16965</name>
</gene>
<dbReference type="EMBL" id="JAQQXP010000003">
    <property type="protein sequence ID" value="MDC8832450.1"/>
    <property type="molecule type" value="Genomic_DNA"/>
</dbReference>
<protein>
    <submittedName>
        <fullName evidence="4">LytTR family DNA-binding domain-containing protein</fullName>
    </submittedName>
</protein>
<feature type="transmembrane region" description="Helical" evidence="2">
    <location>
        <begin position="64"/>
        <end position="83"/>
    </location>
</feature>
<accession>A0ABT5L5X7</accession>
<feature type="transmembrane region" description="Helical" evidence="2">
    <location>
        <begin position="95"/>
        <end position="116"/>
    </location>
</feature>
<dbReference type="Pfam" id="PF04397">
    <property type="entry name" value="LytTR"/>
    <property type="match status" value="1"/>
</dbReference>
<keyword evidence="1" id="KW-0902">Two-component regulatory system</keyword>
<proteinExistence type="predicted"/>
<keyword evidence="2" id="KW-0812">Transmembrane</keyword>
<feature type="transmembrane region" description="Helical" evidence="2">
    <location>
        <begin position="22"/>
        <end position="44"/>
    </location>
</feature>
<dbReference type="PIRSF" id="PIRSF031767">
    <property type="entry name" value="MHYE_LytTR"/>
    <property type="match status" value="1"/>
</dbReference>
<dbReference type="Proteomes" id="UP001218788">
    <property type="component" value="Unassembled WGS sequence"/>
</dbReference>
<evidence type="ECO:0000313" key="4">
    <source>
        <dbReference type="EMBL" id="MDC8832450.1"/>
    </source>
</evidence>
<dbReference type="GO" id="GO:0003677">
    <property type="term" value="F:DNA binding"/>
    <property type="evidence" value="ECO:0007669"/>
    <property type="project" value="UniProtKB-KW"/>
</dbReference>
<dbReference type="RefSeq" id="WP_273642274.1">
    <property type="nucleotide sequence ID" value="NZ_JAQQXP010000003.1"/>
</dbReference>
<dbReference type="SMART" id="SM00850">
    <property type="entry name" value="LytTR"/>
    <property type="match status" value="1"/>
</dbReference>
<keyword evidence="5" id="KW-1185">Reference proteome</keyword>
<feature type="domain" description="HTH LytTR-type" evidence="3">
    <location>
        <begin position="199"/>
        <end position="303"/>
    </location>
</feature>
<evidence type="ECO:0000259" key="3">
    <source>
        <dbReference type="PROSITE" id="PS50930"/>
    </source>
</evidence>
<keyword evidence="2" id="KW-1133">Transmembrane helix</keyword>
<comment type="caution">
    <text evidence="4">The sequence shown here is derived from an EMBL/GenBank/DDBJ whole genome shotgun (WGS) entry which is preliminary data.</text>
</comment>
<evidence type="ECO:0000313" key="5">
    <source>
        <dbReference type="Proteomes" id="UP001218788"/>
    </source>
</evidence>
<name>A0ABT5L5X7_9ALTE</name>
<keyword evidence="2" id="KW-0472">Membrane</keyword>